<evidence type="ECO:0000313" key="11">
    <source>
        <dbReference type="Proteomes" id="UP001162131"/>
    </source>
</evidence>
<dbReference type="InterPro" id="IPR018490">
    <property type="entry name" value="cNMP-bd_dom_sf"/>
</dbReference>
<keyword evidence="2" id="KW-0813">Transport</keyword>
<dbReference type="PANTHER" id="PTHR47823">
    <property type="entry name" value="ION_TRANS DOMAIN-CONTAINING PROTEIN"/>
    <property type="match status" value="1"/>
</dbReference>
<sequence length="578" mass="68124">MSRDRIIFGFDPQNLKLNEEISDFNSYSALKLLFLPTGKFLKIWSWIIFLLIIIWILIIPISIAFIYEDAWTWFSIDFSIDLIFMIDIFINFNSGYYKSYKNLIVKKSTIAAHYLSTWFLFDFINCIPWSILYIINITNSQSFRIPILMKVIRIIKPRELKKKYNYSPLWNFAKFICCIILFIHTIACGWYFLGMIEKMDHRNWLNRYSISHEKIYKKYLISLYWTFVTLTTVGYGDFVPLTNTEKIYAMFVITFGAGFWAFTIGSLISIIKQHENNYSGLNIKLACFSELCTLINLPKGSKAKAKSYMKEYYTKNLQNWAYPGILLRDLAPKLIRELNHHIYKRLIQNIEFFQSRPNSFISYIAPKLSLINFKAKEIIYKMWDSADEMYFLSQGRINYIIKNGTSFRSLSQGTYFGEIEILENIPRWFGVIVVSKIAEIFLLSKLEFSKMLQEFPEIEDEVIKISNKRKQKYQEDIDRVKSLVTAETKLEEDSDEISNIANENLELDTIEALPEESEINYILNRLDTSTYVSLTTDSYEKKRNRSLWSKALTGDPKGWVYAKAKKLKILLNKKLISW</sequence>
<feature type="transmembrane region" description="Helical" evidence="8">
    <location>
        <begin position="172"/>
        <end position="194"/>
    </location>
</feature>
<dbReference type="AlphaFoldDB" id="A0AAU9K268"/>
<evidence type="ECO:0000256" key="8">
    <source>
        <dbReference type="SAM" id="Phobius"/>
    </source>
</evidence>
<comment type="caution">
    <text evidence="10">The sequence shown here is derived from an EMBL/GenBank/DDBJ whole genome shotgun (WGS) entry which is preliminary data.</text>
</comment>
<dbReference type="Gene3D" id="2.60.120.10">
    <property type="entry name" value="Jelly Rolls"/>
    <property type="match status" value="1"/>
</dbReference>
<dbReference type="EMBL" id="CAJZBQ010000056">
    <property type="protein sequence ID" value="CAG9333152.1"/>
    <property type="molecule type" value="Genomic_DNA"/>
</dbReference>
<keyword evidence="7" id="KW-0407">Ion channel</keyword>
<keyword evidence="4 8" id="KW-1133">Transmembrane helix</keyword>
<protein>
    <recommendedName>
        <fullName evidence="9">Cyclic nucleotide-binding domain-containing protein</fullName>
    </recommendedName>
</protein>
<accession>A0AAU9K268</accession>
<dbReference type="InterPro" id="IPR003938">
    <property type="entry name" value="K_chnl_volt-dep_EAG/ELK/ERG"/>
</dbReference>
<keyword evidence="5" id="KW-0406">Ion transport</keyword>
<feature type="transmembrane region" description="Helical" evidence="8">
    <location>
        <begin position="73"/>
        <end position="92"/>
    </location>
</feature>
<feature type="transmembrane region" description="Helical" evidence="8">
    <location>
        <begin position="113"/>
        <end position="135"/>
    </location>
</feature>
<dbReference type="PRINTS" id="PR01463">
    <property type="entry name" value="EAGCHANLFMLY"/>
</dbReference>
<evidence type="ECO:0000256" key="5">
    <source>
        <dbReference type="ARBA" id="ARBA00023065"/>
    </source>
</evidence>
<dbReference type="SUPFAM" id="SSF81324">
    <property type="entry name" value="Voltage-gated potassium channels"/>
    <property type="match status" value="1"/>
</dbReference>
<feature type="transmembrane region" description="Helical" evidence="8">
    <location>
        <begin position="43"/>
        <end position="67"/>
    </location>
</feature>
<evidence type="ECO:0000256" key="1">
    <source>
        <dbReference type="ARBA" id="ARBA00004141"/>
    </source>
</evidence>
<evidence type="ECO:0000256" key="3">
    <source>
        <dbReference type="ARBA" id="ARBA00022692"/>
    </source>
</evidence>
<evidence type="ECO:0000256" key="4">
    <source>
        <dbReference type="ARBA" id="ARBA00022989"/>
    </source>
</evidence>
<keyword evidence="3 8" id="KW-0812">Transmembrane</keyword>
<dbReference type="Pfam" id="PF00027">
    <property type="entry name" value="cNMP_binding"/>
    <property type="match status" value="1"/>
</dbReference>
<evidence type="ECO:0000256" key="7">
    <source>
        <dbReference type="ARBA" id="ARBA00023303"/>
    </source>
</evidence>
<dbReference type="Proteomes" id="UP001162131">
    <property type="component" value="Unassembled WGS sequence"/>
</dbReference>
<dbReference type="PROSITE" id="PS50042">
    <property type="entry name" value="CNMP_BINDING_3"/>
    <property type="match status" value="1"/>
</dbReference>
<dbReference type="GO" id="GO:0005249">
    <property type="term" value="F:voltage-gated potassium channel activity"/>
    <property type="evidence" value="ECO:0007669"/>
    <property type="project" value="InterPro"/>
</dbReference>
<dbReference type="Gene3D" id="1.10.287.70">
    <property type="match status" value="1"/>
</dbReference>
<organism evidence="10 11">
    <name type="scientific">Blepharisma stoltei</name>
    <dbReference type="NCBI Taxonomy" id="1481888"/>
    <lineage>
        <taxon>Eukaryota</taxon>
        <taxon>Sar</taxon>
        <taxon>Alveolata</taxon>
        <taxon>Ciliophora</taxon>
        <taxon>Postciliodesmatophora</taxon>
        <taxon>Heterotrichea</taxon>
        <taxon>Heterotrichida</taxon>
        <taxon>Blepharismidae</taxon>
        <taxon>Blepharisma</taxon>
    </lineage>
</organism>
<evidence type="ECO:0000256" key="6">
    <source>
        <dbReference type="ARBA" id="ARBA00023136"/>
    </source>
</evidence>
<dbReference type="Pfam" id="PF00520">
    <property type="entry name" value="Ion_trans"/>
    <property type="match status" value="1"/>
</dbReference>
<proteinExistence type="predicted"/>
<evidence type="ECO:0000313" key="10">
    <source>
        <dbReference type="EMBL" id="CAG9333152.1"/>
    </source>
</evidence>
<evidence type="ECO:0000259" key="9">
    <source>
        <dbReference type="PROSITE" id="PS50042"/>
    </source>
</evidence>
<name>A0AAU9K268_9CILI</name>
<gene>
    <name evidence="10" type="ORF">BSTOLATCC_MIC57971</name>
</gene>
<comment type="subcellular location">
    <subcellularLocation>
        <location evidence="1">Membrane</location>
        <topology evidence="1">Multi-pass membrane protein</topology>
    </subcellularLocation>
</comment>
<reference evidence="10" key="1">
    <citation type="submission" date="2021-09" db="EMBL/GenBank/DDBJ databases">
        <authorList>
            <consortium name="AG Swart"/>
            <person name="Singh M."/>
            <person name="Singh A."/>
            <person name="Seah K."/>
            <person name="Emmerich C."/>
        </authorList>
    </citation>
    <scope>NUCLEOTIDE SEQUENCE</scope>
    <source>
        <strain evidence="10">ATCC30299</strain>
    </source>
</reference>
<dbReference type="CDD" id="cd00038">
    <property type="entry name" value="CAP_ED"/>
    <property type="match status" value="1"/>
</dbReference>
<evidence type="ECO:0000256" key="2">
    <source>
        <dbReference type="ARBA" id="ARBA00022448"/>
    </source>
</evidence>
<feature type="transmembrane region" description="Helical" evidence="8">
    <location>
        <begin position="247"/>
        <end position="271"/>
    </location>
</feature>
<feature type="transmembrane region" description="Helical" evidence="8">
    <location>
        <begin position="215"/>
        <end position="235"/>
    </location>
</feature>
<dbReference type="InterPro" id="IPR014710">
    <property type="entry name" value="RmlC-like_jellyroll"/>
</dbReference>
<dbReference type="InterPro" id="IPR005821">
    <property type="entry name" value="Ion_trans_dom"/>
</dbReference>
<dbReference type="PANTHER" id="PTHR47823:SF9">
    <property type="entry name" value="CHROMOSOME UNDETERMINED SCAFFOLD_10, WHOLE GENOME SHOTGUN SEQUENCE"/>
    <property type="match status" value="1"/>
</dbReference>
<dbReference type="SUPFAM" id="SSF51206">
    <property type="entry name" value="cAMP-binding domain-like"/>
    <property type="match status" value="1"/>
</dbReference>
<keyword evidence="6 8" id="KW-0472">Membrane</keyword>
<feature type="domain" description="Cyclic nucleotide-binding" evidence="9">
    <location>
        <begin position="352"/>
        <end position="469"/>
    </location>
</feature>
<keyword evidence="11" id="KW-1185">Reference proteome</keyword>
<dbReference type="InterPro" id="IPR000595">
    <property type="entry name" value="cNMP-bd_dom"/>
</dbReference>
<dbReference type="GO" id="GO:0016020">
    <property type="term" value="C:membrane"/>
    <property type="evidence" value="ECO:0007669"/>
    <property type="project" value="UniProtKB-SubCell"/>
</dbReference>
<dbReference type="SMART" id="SM00100">
    <property type="entry name" value="cNMP"/>
    <property type="match status" value="1"/>
</dbReference>